<sequence length="556" mass="60267">MSVLCSVLRKVSLSRLRSLLLRNCRLRQLEVGPLVDCLETGCLSRLETLDLERSLAWEIGGVNREESGEGIEGGGGEQISVLKMLIGILRVDALPCLKNLNLMSEYGWKSKREVEAFLAVLRSDECPPLEHLKLHLKDLGEDHVRALGGGEYPSIRTLCLSLSPHNVVVFLSAFVANVEGRQFEVLDFKLWPESSEKSQQEVAGEGLRLLSAAVEMARPACLRKLSVRGPVADSAQNVRGLFDAFTLVRPPTLTHLELTHCVCSDEVMFLLAKAVGKGHLPTLRVLVLSKLKPQGGQSTRVFGAVGMQALMEAVVRNPEGLLFLERLDVSETGGGVKPGALGKALVTAKLGRLWHINLSDSCLSDDGVKGLAAAAQKGGMYRVTELLLGGNPSVGQGRWSSLEAAVAKHAPHLRQFAKRERTQQTVYTELDDEKVPMKGKEGARECDRVSDGVSSTPEQVQLPVTVSEEGSDALSPKLGDVFQGSAETVAAEKAEEVTLHEENEEDFRVSYNDAIVAGFARLRGFGDRRAESSLSHQTSGDGIKPKRDQLGEGKSA</sequence>
<dbReference type="GO" id="GO:0031267">
    <property type="term" value="F:small GTPase binding"/>
    <property type="evidence" value="ECO:0007669"/>
    <property type="project" value="TreeGrafter"/>
</dbReference>
<name>A0A0G4GU63_9ALVE</name>
<dbReference type="GO" id="GO:0005634">
    <property type="term" value="C:nucleus"/>
    <property type="evidence" value="ECO:0007669"/>
    <property type="project" value="TreeGrafter"/>
</dbReference>
<evidence type="ECO:0000313" key="5">
    <source>
        <dbReference type="EMBL" id="CEM34233.1"/>
    </source>
</evidence>
<dbReference type="AlphaFoldDB" id="A0A0G4GU63"/>
<dbReference type="PANTHER" id="PTHR24113">
    <property type="entry name" value="RAN GTPASE-ACTIVATING PROTEIN 1"/>
    <property type="match status" value="1"/>
</dbReference>
<dbReference type="PANTHER" id="PTHR24113:SF12">
    <property type="entry name" value="RAN GTPASE-ACTIVATING PROTEIN 1"/>
    <property type="match status" value="1"/>
</dbReference>
<dbReference type="GO" id="GO:0005096">
    <property type="term" value="F:GTPase activator activity"/>
    <property type="evidence" value="ECO:0007669"/>
    <property type="project" value="UniProtKB-KW"/>
</dbReference>
<dbReference type="EMBL" id="CDMZ01001547">
    <property type="protein sequence ID" value="CEM34233.1"/>
    <property type="molecule type" value="Genomic_DNA"/>
</dbReference>
<dbReference type="SUPFAM" id="SSF52047">
    <property type="entry name" value="RNI-like"/>
    <property type="match status" value="1"/>
</dbReference>
<dbReference type="InterPro" id="IPR032675">
    <property type="entry name" value="LRR_dom_sf"/>
</dbReference>
<dbReference type="GO" id="GO:0006913">
    <property type="term" value="P:nucleocytoplasmic transport"/>
    <property type="evidence" value="ECO:0007669"/>
    <property type="project" value="TreeGrafter"/>
</dbReference>
<dbReference type="PhylomeDB" id="A0A0G4GU63"/>
<dbReference type="VEuPathDB" id="CryptoDB:Cvel_757"/>
<keyword evidence="2" id="KW-0433">Leucine-rich repeat</keyword>
<gene>
    <name evidence="5" type="ORF">Cvel_757</name>
</gene>
<evidence type="ECO:0000256" key="1">
    <source>
        <dbReference type="ARBA" id="ARBA00022468"/>
    </source>
</evidence>
<dbReference type="GO" id="GO:0005829">
    <property type="term" value="C:cytosol"/>
    <property type="evidence" value="ECO:0007669"/>
    <property type="project" value="TreeGrafter"/>
</dbReference>
<evidence type="ECO:0000256" key="2">
    <source>
        <dbReference type="ARBA" id="ARBA00022614"/>
    </source>
</evidence>
<organism evidence="5">
    <name type="scientific">Chromera velia CCMP2878</name>
    <dbReference type="NCBI Taxonomy" id="1169474"/>
    <lineage>
        <taxon>Eukaryota</taxon>
        <taxon>Sar</taxon>
        <taxon>Alveolata</taxon>
        <taxon>Colpodellida</taxon>
        <taxon>Chromeraceae</taxon>
        <taxon>Chromera</taxon>
    </lineage>
</organism>
<reference evidence="5" key="1">
    <citation type="submission" date="2014-11" db="EMBL/GenBank/DDBJ databases">
        <authorList>
            <person name="Otto D Thomas"/>
            <person name="Naeem Raeece"/>
        </authorList>
    </citation>
    <scope>NUCLEOTIDE SEQUENCE</scope>
</reference>
<feature type="compositionally biased region" description="Basic and acidic residues" evidence="4">
    <location>
        <begin position="543"/>
        <end position="556"/>
    </location>
</feature>
<dbReference type="GO" id="GO:0048471">
    <property type="term" value="C:perinuclear region of cytoplasm"/>
    <property type="evidence" value="ECO:0007669"/>
    <property type="project" value="TreeGrafter"/>
</dbReference>
<feature type="region of interest" description="Disordered" evidence="4">
    <location>
        <begin position="529"/>
        <end position="556"/>
    </location>
</feature>
<evidence type="ECO:0000256" key="4">
    <source>
        <dbReference type="SAM" id="MobiDB-lite"/>
    </source>
</evidence>
<keyword evidence="3" id="KW-0677">Repeat</keyword>
<keyword evidence="1" id="KW-0343">GTPase activation</keyword>
<proteinExistence type="predicted"/>
<dbReference type="InterPro" id="IPR027038">
    <property type="entry name" value="RanGap"/>
</dbReference>
<dbReference type="Gene3D" id="3.80.10.10">
    <property type="entry name" value="Ribonuclease Inhibitor"/>
    <property type="match status" value="2"/>
</dbReference>
<accession>A0A0G4GU63</accession>
<evidence type="ECO:0000256" key="3">
    <source>
        <dbReference type="ARBA" id="ARBA00022737"/>
    </source>
</evidence>
<protein>
    <submittedName>
        <fullName evidence="5">Uncharacterized protein</fullName>
    </submittedName>
</protein>